<dbReference type="InterPro" id="IPR016163">
    <property type="entry name" value="Ald_DH_C"/>
</dbReference>
<dbReference type="PROSITE" id="PS00687">
    <property type="entry name" value="ALDEHYDE_DEHYDR_GLU"/>
    <property type="match status" value="1"/>
</dbReference>
<evidence type="ECO:0000256" key="3">
    <source>
        <dbReference type="RuleBase" id="RU003345"/>
    </source>
</evidence>
<evidence type="ECO:0000256" key="1">
    <source>
        <dbReference type="ARBA" id="ARBA00023002"/>
    </source>
</evidence>
<dbReference type="InterPro" id="IPR029510">
    <property type="entry name" value="Ald_DH_CS_GLU"/>
</dbReference>
<dbReference type="InterPro" id="IPR015590">
    <property type="entry name" value="Aldehyde_DH_dom"/>
</dbReference>
<accession>A0A933LQI9</accession>
<evidence type="ECO:0000313" key="6">
    <source>
        <dbReference type="Proteomes" id="UP000772181"/>
    </source>
</evidence>
<feature type="active site" evidence="2">
    <location>
        <position position="251"/>
    </location>
</feature>
<dbReference type="Pfam" id="PF00171">
    <property type="entry name" value="Aldedh"/>
    <property type="match status" value="1"/>
</dbReference>
<evidence type="ECO:0000259" key="4">
    <source>
        <dbReference type="Pfam" id="PF00171"/>
    </source>
</evidence>
<dbReference type="Gene3D" id="3.40.605.10">
    <property type="entry name" value="Aldehyde Dehydrogenase, Chain A, domain 1"/>
    <property type="match status" value="1"/>
</dbReference>
<evidence type="ECO:0000313" key="5">
    <source>
        <dbReference type="EMBL" id="MBI4595366.1"/>
    </source>
</evidence>
<comment type="caution">
    <text evidence="5">The sequence shown here is derived from an EMBL/GenBank/DDBJ whole genome shotgun (WGS) entry which is preliminary data.</text>
</comment>
<dbReference type="PANTHER" id="PTHR11699">
    <property type="entry name" value="ALDEHYDE DEHYDROGENASE-RELATED"/>
    <property type="match status" value="1"/>
</dbReference>
<dbReference type="Proteomes" id="UP000772181">
    <property type="component" value="Unassembled WGS sequence"/>
</dbReference>
<dbReference type="GO" id="GO:0016620">
    <property type="term" value="F:oxidoreductase activity, acting on the aldehyde or oxo group of donors, NAD or NADP as acceptor"/>
    <property type="evidence" value="ECO:0007669"/>
    <property type="project" value="InterPro"/>
</dbReference>
<comment type="similarity">
    <text evidence="3">Belongs to the aldehyde dehydrogenase family.</text>
</comment>
<evidence type="ECO:0000256" key="2">
    <source>
        <dbReference type="PROSITE-ProRule" id="PRU10007"/>
    </source>
</evidence>
<sequence>MEMERIQPKGNYIVGKFEEILAPEGHIESRSPADLEDKIADFPYSSKIVQRTVEAASQAFSEWKLLPLHKRMGFFDSLYNQLRKGAYSLAQIISRETGKPYWESKTEVKAMSDKIKITRDQSMPLIATKPSEEATERYSFKPRGVLAVLGPFNMPGHLPWGHIIPALMTGNTVIFKPSELTPAVGQKLAEIIHEAGFPPGVFNLIQGPKEVGSSLIAHPALNGILFTGSYQTGQRIKEAIRQHVGKILALEMGGKNAAIVLDDAHIDKALYEVLIGASITTGQRCSSTSRLIIDKRIADEFLTRLIELAKRMVIGYPFDDGVFMGPLISGSAREKFCDFQKKAFQEGAEILLEGGVLEQDRKGYYVSPSIHLVKNLNPENIYQNEEIFGPDLAVYLVDNLREAIDIQNQSSYGLALSLFSRSQEAFEKVLQECCVGVIHWNKATTGASSRLPFGGQKKSGNDHPSALFAPFYCTYPVAIKIDHSPLNSETLPPGIRR</sequence>
<dbReference type="AlphaFoldDB" id="A0A933LQI9"/>
<dbReference type="EMBL" id="JACQWF010000144">
    <property type="protein sequence ID" value="MBI4595366.1"/>
    <property type="molecule type" value="Genomic_DNA"/>
</dbReference>
<name>A0A933LQI9_UNCTE</name>
<dbReference type="InterPro" id="IPR016161">
    <property type="entry name" value="Ald_DH/histidinol_DH"/>
</dbReference>
<keyword evidence="1 3" id="KW-0560">Oxidoreductase</keyword>
<dbReference type="SUPFAM" id="SSF53720">
    <property type="entry name" value="ALDH-like"/>
    <property type="match status" value="1"/>
</dbReference>
<proteinExistence type="inferred from homology"/>
<reference evidence="5" key="1">
    <citation type="submission" date="2020-07" db="EMBL/GenBank/DDBJ databases">
        <title>Huge and variable diversity of episymbiotic CPR bacteria and DPANN archaea in groundwater ecosystems.</title>
        <authorList>
            <person name="He C.Y."/>
            <person name="Keren R."/>
            <person name="Whittaker M."/>
            <person name="Farag I.F."/>
            <person name="Doudna J."/>
            <person name="Cate J.H.D."/>
            <person name="Banfield J.F."/>
        </authorList>
    </citation>
    <scope>NUCLEOTIDE SEQUENCE</scope>
    <source>
        <strain evidence="5">NC_groundwater_1482_Ag_S-0.65um_47_24</strain>
    </source>
</reference>
<gene>
    <name evidence="5" type="ORF">HY730_03200</name>
</gene>
<dbReference type="InterPro" id="IPR016162">
    <property type="entry name" value="Ald_DH_N"/>
</dbReference>
<dbReference type="Gene3D" id="3.40.309.10">
    <property type="entry name" value="Aldehyde Dehydrogenase, Chain A, domain 2"/>
    <property type="match status" value="1"/>
</dbReference>
<organism evidence="5 6">
    <name type="scientific">Tectimicrobiota bacterium</name>
    <dbReference type="NCBI Taxonomy" id="2528274"/>
    <lineage>
        <taxon>Bacteria</taxon>
        <taxon>Pseudomonadati</taxon>
        <taxon>Nitrospinota/Tectimicrobiota group</taxon>
        <taxon>Candidatus Tectimicrobiota</taxon>
    </lineage>
</organism>
<feature type="domain" description="Aldehyde dehydrogenase" evidence="4">
    <location>
        <begin position="25"/>
        <end position="463"/>
    </location>
</feature>
<protein>
    <submittedName>
        <fullName evidence="5">Aldehyde dehydrogenase family protein</fullName>
    </submittedName>
</protein>